<name>A0A930FYZ3_9RHOO</name>
<dbReference type="AlphaFoldDB" id="A0A930FYZ3"/>
<evidence type="ECO:0000259" key="1">
    <source>
        <dbReference type="PROSITE" id="PS50887"/>
    </source>
</evidence>
<feature type="domain" description="GGDEF" evidence="1">
    <location>
        <begin position="211"/>
        <end position="331"/>
    </location>
</feature>
<comment type="caution">
    <text evidence="2">The sequence shown here is derived from an EMBL/GenBank/DDBJ whole genome shotgun (WGS) entry which is preliminary data.</text>
</comment>
<dbReference type="InterPro" id="IPR029016">
    <property type="entry name" value="GAF-like_dom_sf"/>
</dbReference>
<dbReference type="Proteomes" id="UP000718593">
    <property type="component" value="Unassembled WGS sequence"/>
</dbReference>
<dbReference type="NCBIfam" id="TIGR00254">
    <property type="entry name" value="GGDEF"/>
    <property type="match status" value="1"/>
</dbReference>
<dbReference type="PROSITE" id="PS50887">
    <property type="entry name" value="GGDEF"/>
    <property type="match status" value="1"/>
</dbReference>
<dbReference type="Pfam" id="PF00990">
    <property type="entry name" value="GGDEF"/>
    <property type="match status" value="1"/>
</dbReference>
<proteinExistence type="predicted"/>
<dbReference type="Gene3D" id="3.30.450.40">
    <property type="match status" value="1"/>
</dbReference>
<dbReference type="EMBL" id="JABZMI010000116">
    <property type="protein sequence ID" value="MBF1164834.1"/>
    <property type="molecule type" value="Genomic_DNA"/>
</dbReference>
<sequence>MQPPLLPADETKRLESLRRMQLLYTPDESALDSVTRTAKLIFQTPIVLISLVDHNRQWFKSCLGLPLRETPRDISLCGHAILGDEIFVIEDTTQDERFADNPLVLGEPGIRFYAGRPLKNREGFNIGTLCLIDRIPRLLAPSELQALDDLGKWAELALMARELSDTQAGLVANHDDEARRAMLDAKLNLWNSETTRELLERETIRAFHQQTPLTVLVAEIAGFDAIQDRYGSLAADTLLAELSRTMGSVIRTYDTLGRHGNTQFLMALPGVDEEKARQVVSKLRRACSLIMFMPEDSVVDIHVLLGSASADFRTRTPEPILLIEQAIRNMA</sequence>
<dbReference type="Gene3D" id="3.30.70.270">
    <property type="match status" value="1"/>
</dbReference>
<dbReference type="InterPro" id="IPR029787">
    <property type="entry name" value="Nucleotide_cyclase"/>
</dbReference>
<dbReference type="Pfam" id="PF01590">
    <property type="entry name" value="GAF"/>
    <property type="match status" value="1"/>
</dbReference>
<dbReference type="SUPFAM" id="SSF55781">
    <property type="entry name" value="GAF domain-like"/>
    <property type="match status" value="1"/>
</dbReference>
<dbReference type="SMART" id="SM00065">
    <property type="entry name" value="GAF"/>
    <property type="match status" value="1"/>
</dbReference>
<dbReference type="InterPro" id="IPR000160">
    <property type="entry name" value="GGDEF_dom"/>
</dbReference>
<organism evidence="2 3">
    <name type="scientific">Dechloromonas agitata</name>
    <dbReference type="NCBI Taxonomy" id="73030"/>
    <lineage>
        <taxon>Bacteria</taxon>
        <taxon>Pseudomonadati</taxon>
        <taxon>Pseudomonadota</taxon>
        <taxon>Betaproteobacteria</taxon>
        <taxon>Rhodocyclales</taxon>
        <taxon>Azonexaceae</taxon>
        <taxon>Dechloromonas</taxon>
    </lineage>
</organism>
<dbReference type="SMART" id="SM00267">
    <property type="entry name" value="GGDEF"/>
    <property type="match status" value="1"/>
</dbReference>
<evidence type="ECO:0000313" key="2">
    <source>
        <dbReference type="EMBL" id="MBF1164834.1"/>
    </source>
</evidence>
<gene>
    <name evidence="2" type="ORF">HXL68_07320</name>
</gene>
<dbReference type="PANTHER" id="PTHR43102">
    <property type="entry name" value="SLR1143 PROTEIN"/>
    <property type="match status" value="1"/>
</dbReference>
<evidence type="ECO:0000313" key="3">
    <source>
        <dbReference type="Proteomes" id="UP000718593"/>
    </source>
</evidence>
<reference evidence="2" key="1">
    <citation type="submission" date="2020-04" db="EMBL/GenBank/DDBJ databases">
        <title>Deep metagenomics examines the oral microbiome during advanced dental caries in children, revealing novel taxa and co-occurrences with host molecules.</title>
        <authorList>
            <person name="Baker J.L."/>
            <person name="Morton J.T."/>
            <person name="Dinis M."/>
            <person name="Alvarez R."/>
            <person name="Tran N.C."/>
            <person name="Knight R."/>
            <person name="Edlund A."/>
        </authorList>
    </citation>
    <scope>NUCLEOTIDE SEQUENCE</scope>
    <source>
        <strain evidence="2">JCVI_32_bin.24</strain>
    </source>
</reference>
<dbReference type="PANTHER" id="PTHR43102:SF2">
    <property type="entry name" value="GAF DOMAIN-CONTAINING PROTEIN"/>
    <property type="match status" value="1"/>
</dbReference>
<dbReference type="InterPro" id="IPR003018">
    <property type="entry name" value="GAF"/>
</dbReference>
<accession>A0A930FYZ3</accession>
<dbReference type="InterPro" id="IPR043128">
    <property type="entry name" value="Rev_trsase/Diguanyl_cyclase"/>
</dbReference>
<dbReference type="SUPFAM" id="SSF55073">
    <property type="entry name" value="Nucleotide cyclase"/>
    <property type="match status" value="1"/>
</dbReference>
<protein>
    <submittedName>
        <fullName evidence="2">Diguanylate cyclase</fullName>
    </submittedName>
</protein>